<organism evidence="2 3">
    <name type="scientific">Cohnella candidum</name>
    <dbReference type="NCBI Taxonomy" id="2674991"/>
    <lineage>
        <taxon>Bacteria</taxon>
        <taxon>Bacillati</taxon>
        <taxon>Bacillota</taxon>
        <taxon>Bacilli</taxon>
        <taxon>Bacillales</taxon>
        <taxon>Paenibacillaceae</taxon>
        <taxon>Cohnella</taxon>
    </lineage>
</organism>
<dbReference type="GO" id="GO:0017057">
    <property type="term" value="F:6-phosphogluconolactonase activity"/>
    <property type="evidence" value="ECO:0007669"/>
    <property type="project" value="TreeGrafter"/>
</dbReference>
<sequence>MLMGGMKMSGNRTWEIWVGAYASPEEVGITRLELNGETGEWLKTSEYGGIENPSFLALNRSAGVLYAVSETEEVEGQPGGRMIAYPITQDTRKLESGWERLTHGAAPCHVSLDPDEHWLAVSNYNGSAVTLYPLEPDGKPGDAMVRLRHSGSGPNAQRQEKPHPHSAVFDPQGGGFLFVPDLGLDRVVIYEKAGDGTDWTGFGAAVLSPEDGPRHMAFHPDGRTAYVINELSSSVTRFSHPEPGVLERQETVSTLPASFEGQNTCAEIVVSPNGKYVYASNRGHDSIAIFRLDDATGELRAEGHVSTRGSNPRNFVLTPDGQWLLVANQDTDNIALFRVDSATGLPIFSGSEIPARKPVCLKVNPLYASRP</sequence>
<name>A0A3G3K2D2_9BACL</name>
<comment type="similarity">
    <text evidence="1">Belongs to the cycloisomerase 2 family.</text>
</comment>
<dbReference type="GO" id="GO:0005829">
    <property type="term" value="C:cytosol"/>
    <property type="evidence" value="ECO:0007669"/>
    <property type="project" value="TreeGrafter"/>
</dbReference>
<dbReference type="AlphaFoldDB" id="A0A3G3K2D2"/>
<accession>A0A3G3K2D2</accession>
<dbReference type="Proteomes" id="UP000269097">
    <property type="component" value="Chromosome"/>
</dbReference>
<dbReference type="Gene3D" id="2.130.10.10">
    <property type="entry name" value="YVTN repeat-like/Quinoprotein amine dehydrogenase"/>
    <property type="match status" value="1"/>
</dbReference>
<evidence type="ECO:0000313" key="2">
    <source>
        <dbReference type="EMBL" id="AYQ74618.1"/>
    </source>
</evidence>
<dbReference type="Pfam" id="PF10282">
    <property type="entry name" value="Lactonase"/>
    <property type="match status" value="1"/>
</dbReference>
<dbReference type="KEGG" id="coh:EAV92_19820"/>
<reference evidence="2 3" key="1">
    <citation type="submission" date="2018-10" db="EMBL/GenBank/DDBJ databases">
        <title>Genome Sequence of Cohnella sp.</title>
        <authorList>
            <person name="Srinivasan S."/>
            <person name="Kim M.K."/>
        </authorList>
    </citation>
    <scope>NUCLEOTIDE SEQUENCE [LARGE SCALE GENOMIC DNA]</scope>
    <source>
        <strain evidence="2 3">18JY8-7</strain>
    </source>
</reference>
<dbReference type="InterPro" id="IPR011048">
    <property type="entry name" value="Haem_d1_sf"/>
</dbReference>
<evidence type="ECO:0000256" key="1">
    <source>
        <dbReference type="ARBA" id="ARBA00005564"/>
    </source>
</evidence>
<proteinExistence type="inferred from homology"/>
<dbReference type="EMBL" id="CP033433">
    <property type="protein sequence ID" value="AYQ74618.1"/>
    <property type="molecule type" value="Genomic_DNA"/>
</dbReference>
<protein>
    <submittedName>
        <fullName evidence="2">Lactonase family protein</fullName>
    </submittedName>
</protein>
<dbReference type="PANTHER" id="PTHR30344:SF1">
    <property type="entry name" value="6-PHOSPHOGLUCONOLACTONASE"/>
    <property type="match status" value="1"/>
</dbReference>
<dbReference type="InterPro" id="IPR050282">
    <property type="entry name" value="Cycloisomerase_2"/>
</dbReference>
<keyword evidence="3" id="KW-1185">Reference proteome</keyword>
<dbReference type="PANTHER" id="PTHR30344">
    <property type="entry name" value="6-PHOSPHOGLUCONOLACTONASE-RELATED"/>
    <property type="match status" value="1"/>
</dbReference>
<gene>
    <name evidence="2" type="ORF">EAV92_19820</name>
</gene>
<evidence type="ECO:0000313" key="3">
    <source>
        <dbReference type="Proteomes" id="UP000269097"/>
    </source>
</evidence>
<dbReference type="InterPro" id="IPR015943">
    <property type="entry name" value="WD40/YVTN_repeat-like_dom_sf"/>
</dbReference>
<dbReference type="SUPFAM" id="SSF51004">
    <property type="entry name" value="C-terminal (heme d1) domain of cytochrome cd1-nitrite reductase"/>
    <property type="match status" value="1"/>
</dbReference>
<dbReference type="InterPro" id="IPR019405">
    <property type="entry name" value="Lactonase_7-beta_prop"/>
</dbReference>